<proteinExistence type="predicted"/>
<evidence type="ECO:0000313" key="2">
    <source>
        <dbReference type="EMBL" id="WOB10150.1"/>
    </source>
</evidence>
<feature type="region of interest" description="Disordered" evidence="1">
    <location>
        <begin position="1"/>
        <end position="89"/>
    </location>
</feature>
<reference evidence="2 3" key="1">
    <citation type="submission" date="2023-10" db="EMBL/GenBank/DDBJ databases">
        <title>Bacteria for the degradation of biodegradable plastic PBAT(Polybutylene adipate terephthalate).</title>
        <authorList>
            <person name="Weon H.-Y."/>
            <person name="Yeon J."/>
        </authorList>
    </citation>
    <scope>NUCLEOTIDE SEQUENCE [LARGE SCALE GENOMIC DNA]</scope>
    <source>
        <strain evidence="2 3">SBD 7-3</strain>
    </source>
</reference>
<dbReference type="Proteomes" id="UP001303946">
    <property type="component" value="Chromosome"/>
</dbReference>
<dbReference type="InterPro" id="IPR049847">
    <property type="entry name" value="CrpP-rel"/>
</dbReference>
<gene>
    <name evidence="2" type="ORF">RXV79_08795</name>
</gene>
<evidence type="ECO:0000256" key="1">
    <source>
        <dbReference type="SAM" id="MobiDB-lite"/>
    </source>
</evidence>
<dbReference type="NCBIfam" id="NF041856">
    <property type="entry name" value="CrpP_rel_fam"/>
    <property type="match status" value="1"/>
</dbReference>
<dbReference type="EMBL" id="CP136336">
    <property type="protein sequence ID" value="WOB10150.1"/>
    <property type="molecule type" value="Genomic_DNA"/>
</dbReference>
<evidence type="ECO:0000313" key="3">
    <source>
        <dbReference type="Proteomes" id="UP001303946"/>
    </source>
</evidence>
<dbReference type="RefSeq" id="WP_316703051.1">
    <property type="nucleotide sequence ID" value="NZ_CP136336.1"/>
</dbReference>
<feature type="compositionally biased region" description="Polar residues" evidence="1">
    <location>
        <begin position="41"/>
        <end position="50"/>
    </location>
</feature>
<accession>A0ABZ0CYW6</accession>
<organism evidence="2 3">
    <name type="scientific">Piscinibacter gummiphilus</name>
    <dbReference type="NCBI Taxonomy" id="946333"/>
    <lineage>
        <taxon>Bacteria</taxon>
        <taxon>Pseudomonadati</taxon>
        <taxon>Pseudomonadota</taxon>
        <taxon>Betaproteobacteria</taxon>
        <taxon>Burkholderiales</taxon>
        <taxon>Sphaerotilaceae</taxon>
        <taxon>Piscinibacter</taxon>
    </lineage>
</organism>
<keyword evidence="3" id="KW-1185">Reference proteome</keyword>
<name>A0ABZ0CYW6_9BURK</name>
<sequence>MTPRSPAHPKRRRRETAELSRQGAKSAARGDSPPVNPMDATENTPPSTGESVEEWRARRDAWQAGYDQQSEAIEQSRPPAGQGRDDEHD</sequence>
<protein>
    <submittedName>
        <fullName evidence="2">CrpP-related protein</fullName>
    </submittedName>
</protein>